<dbReference type="Proteomes" id="UP000008909">
    <property type="component" value="Unassembled WGS sequence"/>
</dbReference>
<organism evidence="1 2">
    <name type="scientific">Clonorchis sinensis</name>
    <name type="common">Chinese liver fluke</name>
    <dbReference type="NCBI Taxonomy" id="79923"/>
    <lineage>
        <taxon>Eukaryota</taxon>
        <taxon>Metazoa</taxon>
        <taxon>Spiralia</taxon>
        <taxon>Lophotrochozoa</taxon>
        <taxon>Platyhelminthes</taxon>
        <taxon>Trematoda</taxon>
        <taxon>Digenea</taxon>
        <taxon>Opisthorchiida</taxon>
        <taxon>Opisthorchiata</taxon>
        <taxon>Opisthorchiidae</taxon>
        <taxon>Clonorchis</taxon>
    </lineage>
</organism>
<sequence length="304" mass="34623">MTEVLKINCHKNTGQLIRWRMERKKVNHSSGKLIVFLVIIITDGVASGERLFLSIKAFGSNTLDRDGGGLQEAAQIIQTIKNVHRVALMVVRTQCTPVLRYSSRQQTEFYEVEIGNKRKVGSSDLKTFLAERISLTRIHVSRSGNSVHTCRTQHHGPHSANDIDTNVWERDTRGDAVAYELFYVASKMYFHSQATPIISRNRSLNFVGDVRIDQLQRQDKTSTENNQPPHTTITGGFNGVQANTMTLNRRRRILLHVSAHCVVPFLAWKHHKREIHLGSREVSQKSNLFANERISPTMDYIVLK</sequence>
<reference evidence="1" key="1">
    <citation type="journal article" date="2011" name="Genome Biol.">
        <title>The draft genome of the carcinogenic human liver fluke Clonorchis sinensis.</title>
        <authorList>
            <person name="Wang X."/>
            <person name="Chen W."/>
            <person name="Huang Y."/>
            <person name="Sun J."/>
            <person name="Men J."/>
            <person name="Liu H."/>
            <person name="Luo F."/>
            <person name="Guo L."/>
            <person name="Lv X."/>
            <person name="Deng C."/>
            <person name="Zhou C."/>
            <person name="Fan Y."/>
            <person name="Li X."/>
            <person name="Huang L."/>
            <person name="Hu Y."/>
            <person name="Liang C."/>
            <person name="Hu X."/>
            <person name="Xu J."/>
            <person name="Yu X."/>
        </authorList>
    </citation>
    <scope>NUCLEOTIDE SEQUENCE [LARGE SCALE GENOMIC DNA]</scope>
    <source>
        <strain evidence="1">Henan</strain>
    </source>
</reference>
<evidence type="ECO:0000313" key="1">
    <source>
        <dbReference type="EMBL" id="GAA54330.1"/>
    </source>
</evidence>
<accession>G7YMZ9</accession>
<gene>
    <name evidence="1" type="ORF">CLF_102300</name>
</gene>
<keyword evidence="2" id="KW-1185">Reference proteome</keyword>
<dbReference type="AlphaFoldDB" id="G7YMZ9"/>
<protein>
    <submittedName>
        <fullName evidence="1">Uncharacterized protein</fullName>
    </submittedName>
</protein>
<proteinExistence type="predicted"/>
<reference key="2">
    <citation type="submission" date="2011-10" db="EMBL/GenBank/DDBJ databases">
        <title>The genome and transcriptome sequence of Clonorchis sinensis provide insights into the carcinogenic liver fluke.</title>
        <authorList>
            <person name="Wang X."/>
            <person name="Huang Y."/>
            <person name="Chen W."/>
            <person name="Liu H."/>
            <person name="Guo L."/>
            <person name="Chen Y."/>
            <person name="Luo F."/>
            <person name="Zhou W."/>
            <person name="Sun J."/>
            <person name="Mao Q."/>
            <person name="Liang P."/>
            <person name="Zhou C."/>
            <person name="Tian Y."/>
            <person name="Men J."/>
            <person name="Lv X."/>
            <person name="Huang L."/>
            <person name="Zhou J."/>
            <person name="Hu Y."/>
            <person name="Li R."/>
            <person name="Zhang F."/>
            <person name="Lei H."/>
            <person name="Li X."/>
            <person name="Hu X."/>
            <person name="Liang C."/>
            <person name="Xu J."/>
            <person name="Wu Z."/>
            <person name="Yu X."/>
        </authorList>
    </citation>
    <scope>NUCLEOTIDE SEQUENCE</scope>
    <source>
        <strain>Henan</strain>
    </source>
</reference>
<dbReference type="EMBL" id="DF143884">
    <property type="protein sequence ID" value="GAA54330.1"/>
    <property type="molecule type" value="Genomic_DNA"/>
</dbReference>
<evidence type="ECO:0000313" key="2">
    <source>
        <dbReference type="Proteomes" id="UP000008909"/>
    </source>
</evidence>
<name>G7YMZ9_CLOSI</name>